<organism evidence="7 8">
    <name type="scientific">Arenibacter nanhaiticus</name>
    <dbReference type="NCBI Taxonomy" id="558155"/>
    <lineage>
        <taxon>Bacteria</taxon>
        <taxon>Pseudomonadati</taxon>
        <taxon>Bacteroidota</taxon>
        <taxon>Flavobacteriia</taxon>
        <taxon>Flavobacteriales</taxon>
        <taxon>Flavobacteriaceae</taxon>
        <taxon>Arenibacter</taxon>
    </lineage>
</organism>
<evidence type="ECO:0000259" key="6">
    <source>
        <dbReference type="Pfam" id="PF01694"/>
    </source>
</evidence>
<name>A0A1M6EV04_9FLAO</name>
<dbReference type="InterPro" id="IPR022764">
    <property type="entry name" value="Peptidase_S54_rhomboid_dom"/>
</dbReference>
<feature type="transmembrane region" description="Helical" evidence="5">
    <location>
        <begin position="154"/>
        <end position="173"/>
    </location>
</feature>
<gene>
    <name evidence="7" type="ORF">SAMN04487911_10759</name>
</gene>
<protein>
    <submittedName>
        <fullName evidence="7">Membrane associated serine protease, rhomboid family</fullName>
    </submittedName>
</protein>
<feature type="transmembrane region" description="Helical" evidence="5">
    <location>
        <begin position="21"/>
        <end position="45"/>
    </location>
</feature>
<keyword evidence="4 5" id="KW-0472">Membrane</keyword>
<evidence type="ECO:0000313" key="7">
    <source>
        <dbReference type="EMBL" id="SHI89170.1"/>
    </source>
</evidence>
<evidence type="ECO:0000256" key="2">
    <source>
        <dbReference type="ARBA" id="ARBA00022692"/>
    </source>
</evidence>
<dbReference type="PANTHER" id="PTHR43731:SF9">
    <property type="entry name" value="SLR1461 PROTEIN"/>
    <property type="match status" value="1"/>
</dbReference>
<dbReference type="GO" id="GO:0004252">
    <property type="term" value="F:serine-type endopeptidase activity"/>
    <property type="evidence" value="ECO:0007669"/>
    <property type="project" value="InterPro"/>
</dbReference>
<feature type="transmembrane region" description="Helical" evidence="5">
    <location>
        <begin position="129"/>
        <end position="147"/>
    </location>
</feature>
<evidence type="ECO:0000256" key="3">
    <source>
        <dbReference type="ARBA" id="ARBA00022989"/>
    </source>
</evidence>
<evidence type="ECO:0000313" key="8">
    <source>
        <dbReference type="Proteomes" id="UP000184231"/>
    </source>
</evidence>
<keyword evidence="2 5" id="KW-0812">Transmembrane</keyword>
<feature type="transmembrane region" description="Helical" evidence="5">
    <location>
        <begin position="179"/>
        <end position="198"/>
    </location>
</feature>
<feature type="transmembrane region" description="Helical" evidence="5">
    <location>
        <begin position="82"/>
        <end position="100"/>
    </location>
</feature>
<dbReference type="AlphaFoldDB" id="A0A1M6EV04"/>
<reference evidence="7 8" key="1">
    <citation type="submission" date="2016-11" db="EMBL/GenBank/DDBJ databases">
        <authorList>
            <person name="Jaros S."/>
            <person name="Januszkiewicz K."/>
            <person name="Wedrychowicz H."/>
        </authorList>
    </citation>
    <scope>NUCLEOTIDE SEQUENCE [LARGE SCALE GENOMIC DNA]</scope>
    <source>
        <strain evidence="7 8">CGMCC 1.8863</strain>
    </source>
</reference>
<keyword evidence="3 5" id="KW-1133">Transmembrane helix</keyword>
<feature type="domain" description="Peptidase S54 rhomboid" evidence="6">
    <location>
        <begin position="68"/>
        <end position="198"/>
    </location>
</feature>
<dbReference type="PANTHER" id="PTHR43731">
    <property type="entry name" value="RHOMBOID PROTEASE"/>
    <property type="match status" value="1"/>
</dbReference>
<evidence type="ECO:0000256" key="4">
    <source>
        <dbReference type="ARBA" id="ARBA00023136"/>
    </source>
</evidence>
<dbReference type="SUPFAM" id="SSF144091">
    <property type="entry name" value="Rhomboid-like"/>
    <property type="match status" value="1"/>
</dbReference>
<dbReference type="GO" id="GO:0016020">
    <property type="term" value="C:membrane"/>
    <property type="evidence" value="ECO:0007669"/>
    <property type="project" value="UniProtKB-SubCell"/>
</dbReference>
<dbReference type="EMBL" id="FQYX01000007">
    <property type="protein sequence ID" value="SHI89170.1"/>
    <property type="molecule type" value="Genomic_DNA"/>
</dbReference>
<sequence>MLHSYSTMSSFFLVVMTEQKYFTYTDWILLVPLGAVLSIWTVYWAELQFGINLNEYGVYPRTLKGLRGIVFSPFLHASVEHLYNNTIPLAILLAALVYFYRSIALRIVVGGVLLSGLVTWAIGRPSYHIGASGVIYLLASFIFFKGIFTKHYRLVALSLIVVFVYGSLLWYIFPVKEDISWEGHLGGFLSGLLLAMVVKAKLPVVKKYDWEHEDYPVEDDVFLQHFDEDGNFIEQKENGADTSVDSIQIIYEYKERKTDS</sequence>
<keyword evidence="8" id="KW-1185">Reference proteome</keyword>
<dbReference type="Proteomes" id="UP000184231">
    <property type="component" value="Unassembled WGS sequence"/>
</dbReference>
<feature type="transmembrane region" description="Helical" evidence="5">
    <location>
        <begin position="107"/>
        <end position="123"/>
    </location>
</feature>
<accession>A0A1M6EV04</accession>
<dbReference type="STRING" id="558155.SAMN04487911_10759"/>
<keyword evidence="7" id="KW-0645">Protease</keyword>
<keyword evidence="7" id="KW-0378">Hydrolase</keyword>
<dbReference type="InterPro" id="IPR035952">
    <property type="entry name" value="Rhomboid-like_sf"/>
</dbReference>
<evidence type="ECO:0000256" key="5">
    <source>
        <dbReference type="SAM" id="Phobius"/>
    </source>
</evidence>
<comment type="subcellular location">
    <subcellularLocation>
        <location evidence="1">Membrane</location>
        <topology evidence="1">Multi-pass membrane protein</topology>
    </subcellularLocation>
</comment>
<dbReference type="InterPro" id="IPR050925">
    <property type="entry name" value="Rhomboid_protease_S54"/>
</dbReference>
<dbReference type="GO" id="GO:0006508">
    <property type="term" value="P:proteolysis"/>
    <property type="evidence" value="ECO:0007669"/>
    <property type="project" value="UniProtKB-KW"/>
</dbReference>
<proteinExistence type="predicted"/>
<dbReference type="Pfam" id="PF01694">
    <property type="entry name" value="Rhomboid"/>
    <property type="match status" value="1"/>
</dbReference>
<dbReference type="Gene3D" id="1.20.1540.10">
    <property type="entry name" value="Rhomboid-like"/>
    <property type="match status" value="1"/>
</dbReference>
<evidence type="ECO:0000256" key="1">
    <source>
        <dbReference type="ARBA" id="ARBA00004141"/>
    </source>
</evidence>